<keyword evidence="3" id="KW-1133">Transmembrane helix</keyword>
<dbReference type="Proteomes" id="UP000242638">
    <property type="component" value="Unassembled WGS sequence"/>
</dbReference>
<reference evidence="5" key="2">
    <citation type="submission" date="2025-08" db="UniProtKB">
        <authorList>
            <consortium name="Ensembl"/>
        </authorList>
    </citation>
    <scope>IDENTIFICATION</scope>
    <source>
        <strain evidence="5">Guanapo</strain>
    </source>
</reference>
<dbReference type="GeneTree" id="ENSGT00940000164871"/>
<dbReference type="PANTHER" id="PTHR11339">
    <property type="entry name" value="EXTRACELLULAR MATRIX GLYCOPROTEIN RELATED"/>
    <property type="match status" value="1"/>
</dbReference>
<feature type="transmembrane region" description="Helical" evidence="3">
    <location>
        <begin position="185"/>
        <end position="208"/>
    </location>
</feature>
<evidence type="ECO:0000256" key="2">
    <source>
        <dbReference type="ARBA" id="ARBA00023180"/>
    </source>
</evidence>
<reference evidence="5" key="3">
    <citation type="submission" date="2025-09" db="UniProtKB">
        <authorList>
            <consortium name="Ensembl"/>
        </authorList>
    </citation>
    <scope>IDENTIFICATION</scope>
    <source>
        <strain evidence="5">Guanapo</strain>
    </source>
</reference>
<protein>
    <recommendedName>
        <fullName evidence="4">VWFD domain-containing protein</fullName>
    </recommendedName>
</protein>
<dbReference type="InterPro" id="IPR001846">
    <property type="entry name" value="VWF_type-D"/>
</dbReference>
<keyword evidence="1" id="KW-1015">Disulfide bond</keyword>
<dbReference type="InterPro" id="IPR050780">
    <property type="entry name" value="Mucin_vWF_Thrombospondin_sf"/>
</dbReference>
<dbReference type="OMA" id="NNDFMLR"/>
<accession>A0A3P9PE51</accession>
<evidence type="ECO:0000256" key="3">
    <source>
        <dbReference type="SAM" id="Phobius"/>
    </source>
</evidence>
<dbReference type="Pfam" id="PF08742">
    <property type="entry name" value="C8"/>
    <property type="match status" value="1"/>
</dbReference>
<keyword evidence="3" id="KW-0472">Membrane</keyword>
<keyword evidence="6" id="KW-1185">Reference proteome</keyword>
<keyword evidence="2" id="KW-0325">Glycoprotein</keyword>
<organism evidence="5 6">
    <name type="scientific">Poecilia reticulata</name>
    <name type="common">Guppy</name>
    <name type="synonym">Acanthophacelus reticulatus</name>
    <dbReference type="NCBI Taxonomy" id="8081"/>
    <lineage>
        <taxon>Eukaryota</taxon>
        <taxon>Metazoa</taxon>
        <taxon>Chordata</taxon>
        <taxon>Craniata</taxon>
        <taxon>Vertebrata</taxon>
        <taxon>Euteleostomi</taxon>
        <taxon>Actinopterygii</taxon>
        <taxon>Neopterygii</taxon>
        <taxon>Teleostei</taxon>
        <taxon>Neoteleostei</taxon>
        <taxon>Acanthomorphata</taxon>
        <taxon>Ovalentaria</taxon>
        <taxon>Atherinomorphae</taxon>
        <taxon>Cyprinodontiformes</taxon>
        <taxon>Poeciliidae</taxon>
        <taxon>Poeciliinae</taxon>
        <taxon>Poecilia</taxon>
    </lineage>
</organism>
<evidence type="ECO:0000259" key="4">
    <source>
        <dbReference type="PROSITE" id="PS51233"/>
    </source>
</evidence>
<keyword evidence="3" id="KW-0812">Transmembrane</keyword>
<reference evidence="6" key="1">
    <citation type="submission" date="2013-11" db="EMBL/GenBank/DDBJ databases">
        <title>The genomic landscape of the Guanapo guppy.</title>
        <authorList>
            <person name="Kuenstner A."/>
            <person name="Dreyer C."/>
        </authorList>
    </citation>
    <scope>NUCLEOTIDE SEQUENCE</scope>
    <source>
        <strain evidence="6">Guanapo</strain>
    </source>
</reference>
<evidence type="ECO:0000256" key="1">
    <source>
        <dbReference type="ARBA" id="ARBA00023157"/>
    </source>
</evidence>
<dbReference type="GO" id="GO:0005615">
    <property type="term" value="C:extracellular space"/>
    <property type="evidence" value="ECO:0007669"/>
    <property type="project" value="TreeGrafter"/>
</dbReference>
<evidence type="ECO:0000313" key="6">
    <source>
        <dbReference type="Proteomes" id="UP000242638"/>
    </source>
</evidence>
<dbReference type="PROSITE" id="PS51233">
    <property type="entry name" value="VWFD"/>
    <property type="match status" value="1"/>
</dbReference>
<dbReference type="InterPro" id="IPR014853">
    <property type="entry name" value="VWF/SSPO/ZAN-like_Cys-rich_dom"/>
</dbReference>
<dbReference type="AlphaFoldDB" id="A0A3P9PE51"/>
<evidence type="ECO:0000313" key="5">
    <source>
        <dbReference type="Ensembl" id="ENSPREP00000020035.1"/>
    </source>
</evidence>
<dbReference type="Ensembl" id="ENSPRET00000020247.1">
    <property type="protein sequence ID" value="ENSPREP00000020035.1"/>
    <property type="gene ID" value="ENSPREG00000013563.1"/>
</dbReference>
<dbReference type="GO" id="GO:0031012">
    <property type="term" value="C:extracellular matrix"/>
    <property type="evidence" value="ECO:0007669"/>
    <property type="project" value="TreeGrafter"/>
</dbReference>
<dbReference type="PANTHER" id="PTHR11339:SF386">
    <property type="entry name" value="HEMOLECTIN, ISOFORM A"/>
    <property type="match status" value="1"/>
</dbReference>
<name>A0A3P9PE51_POERE</name>
<dbReference type="STRING" id="8081.ENSPREP00000020035"/>
<proteinExistence type="predicted"/>
<dbReference type="SMART" id="SM00832">
    <property type="entry name" value="C8"/>
    <property type="match status" value="1"/>
</dbReference>
<feature type="domain" description="VWFD" evidence="4">
    <location>
        <begin position="1"/>
        <end position="91"/>
    </location>
</feature>
<dbReference type="Pfam" id="PF00094">
    <property type="entry name" value="VWD"/>
    <property type="match status" value="1"/>
</dbReference>
<sequence length="209" mass="23909">EENDLENNRKKYSIRKQGSYIVVTSEIGLTVIWDRKTFFLIQLDPKFNGKVCGLCGNFDENRNNDFTAQSGMLVTSSLEFANTWKVGSACPNVEENTDACKKAPHRESWAKLKCSIIIDEFKECHTEVDPHPFYDNCVKDTCACDSGGDCECFCSAVAAYAQACNEAEVYVTWRTPDICRKWICLFLYLYIYIYICILNIEFANLLLIF</sequence>